<dbReference type="AlphaFoldDB" id="A0A918D588"/>
<dbReference type="EMBL" id="BMOS01000056">
    <property type="protein sequence ID" value="GGN67268.1"/>
    <property type="molecule type" value="Genomic_DNA"/>
</dbReference>
<evidence type="ECO:0000313" key="7">
    <source>
        <dbReference type="EMBL" id="GGN67268.1"/>
    </source>
</evidence>
<keyword evidence="3" id="KW-0378">Hydrolase</keyword>
<keyword evidence="8" id="KW-1185">Reference proteome</keyword>
<keyword evidence="1" id="KW-0645">Protease</keyword>
<evidence type="ECO:0000256" key="2">
    <source>
        <dbReference type="ARBA" id="ARBA00022723"/>
    </source>
</evidence>
<dbReference type="SUPFAM" id="SSF102712">
    <property type="entry name" value="JAB1/MPN domain"/>
    <property type="match status" value="1"/>
</dbReference>
<sequence length="106" mass="12436">MIKIILPKHIEVQIKQELEEAGGREIGGVLMGEHVNKNTFRISDITVQRRGGTVITFIRDIKESLQKLREFFKRTNHQYKQYNYLGEWHSHPSFSLSPSIQDQKSR</sequence>
<dbReference type="GO" id="GO:0008237">
    <property type="term" value="F:metallopeptidase activity"/>
    <property type="evidence" value="ECO:0007669"/>
    <property type="project" value="UniProtKB-KW"/>
</dbReference>
<gene>
    <name evidence="7" type="ORF">GCM10007971_37970</name>
</gene>
<dbReference type="InterPro" id="IPR037518">
    <property type="entry name" value="MPN"/>
</dbReference>
<reference evidence="7" key="2">
    <citation type="submission" date="2020-09" db="EMBL/GenBank/DDBJ databases">
        <authorList>
            <person name="Sun Q."/>
            <person name="Ohkuma M."/>
        </authorList>
    </citation>
    <scope>NUCLEOTIDE SEQUENCE</scope>
    <source>
        <strain evidence="7">JCM 17251</strain>
    </source>
</reference>
<reference evidence="7" key="1">
    <citation type="journal article" date="2014" name="Int. J. Syst. Evol. Microbiol.">
        <title>Complete genome sequence of Corynebacterium casei LMG S-19264T (=DSM 44701T), isolated from a smear-ripened cheese.</title>
        <authorList>
            <consortium name="US DOE Joint Genome Institute (JGI-PGF)"/>
            <person name="Walter F."/>
            <person name="Albersmeier A."/>
            <person name="Kalinowski J."/>
            <person name="Ruckert C."/>
        </authorList>
    </citation>
    <scope>NUCLEOTIDE SEQUENCE</scope>
    <source>
        <strain evidence="7">JCM 17251</strain>
    </source>
</reference>
<dbReference type="InterPro" id="IPR028090">
    <property type="entry name" value="JAB_dom_prok"/>
</dbReference>
<evidence type="ECO:0000313" key="8">
    <source>
        <dbReference type="Proteomes" id="UP000624041"/>
    </source>
</evidence>
<dbReference type="RefSeq" id="WP_188859738.1">
    <property type="nucleotide sequence ID" value="NZ_BMOS01000056.1"/>
</dbReference>
<feature type="domain" description="MPN" evidence="6">
    <location>
        <begin position="3"/>
        <end position="106"/>
    </location>
</feature>
<name>A0A918D588_9BACI</name>
<keyword evidence="2" id="KW-0479">Metal-binding</keyword>
<dbReference type="GO" id="GO:0046872">
    <property type="term" value="F:metal ion binding"/>
    <property type="evidence" value="ECO:0007669"/>
    <property type="project" value="UniProtKB-KW"/>
</dbReference>
<evidence type="ECO:0000256" key="5">
    <source>
        <dbReference type="ARBA" id="ARBA00023049"/>
    </source>
</evidence>
<keyword evidence="5" id="KW-0482">Metalloprotease</keyword>
<comment type="caution">
    <text evidence="7">The sequence shown here is derived from an EMBL/GenBank/DDBJ whole genome shotgun (WGS) entry which is preliminary data.</text>
</comment>
<dbReference type="GO" id="GO:0006508">
    <property type="term" value="P:proteolysis"/>
    <property type="evidence" value="ECO:0007669"/>
    <property type="project" value="UniProtKB-KW"/>
</dbReference>
<dbReference type="PROSITE" id="PS50249">
    <property type="entry name" value="MPN"/>
    <property type="match status" value="1"/>
</dbReference>
<keyword evidence="4" id="KW-0862">Zinc</keyword>
<accession>A0A918D588</accession>
<evidence type="ECO:0000256" key="1">
    <source>
        <dbReference type="ARBA" id="ARBA00022670"/>
    </source>
</evidence>
<evidence type="ECO:0000256" key="4">
    <source>
        <dbReference type="ARBA" id="ARBA00022833"/>
    </source>
</evidence>
<evidence type="ECO:0000256" key="3">
    <source>
        <dbReference type="ARBA" id="ARBA00022801"/>
    </source>
</evidence>
<evidence type="ECO:0000259" key="6">
    <source>
        <dbReference type="PROSITE" id="PS50249"/>
    </source>
</evidence>
<protein>
    <recommendedName>
        <fullName evidence="6">MPN domain-containing protein</fullName>
    </recommendedName>
</protein>
<organism evidence="7 8">
    <name type="scientific">Oceanobacillus indicireducens</name>
    <dbReference type="NCBI Taxonomy" id="1004261"/>
    <lineage>
        <taxon>Bacteria</taxon>
        <taxon>Bacillati</taxon>
        <taxon>Bacillota</taxon>
        <taxon>Bacilli</taxon>
        <taxon>Bacillales</taxon>
        <taxon>Bacillaceae</taxon>
        <taxon>Oceanobacillus</taxon>
    </lineage>
</organism>
<dbReference type="Pfam" id="PF14464">
    <property type="entry name" value="Prok-JAB"/>
    <property type="match status" value="1"/>
</dbReference>
<dbReference type="Gene3D" id="3.40.140.10">
    <property type="entry name" value="Cytidine Deaminase, domain 2"/>
    <property type="match status" value="1"/>
</dbReference>
<dbReference type="Proteomes" id="UP000624041">
    <property type="component" value="Unassembled WGS sequence"/>
</dbReference>
<proteinExistence type="predicted"/>